<comment type="caution">
    <text evidence="2">The sequence shown here is derived from an EMBL/GenBank/DDBJ whole genome shotgun (WGS) entry which is preliminary data.</text>
</comment>
<dbReference type="SUPFAM" id="SSF52821">
    <property type="entry name" value="Rhodanese/Cell cycle control phosphatase"/>
    <property type="match status" value="1"/>
</dbReference>
<gene>
    <name evidence="2" type="ORF">IM787_18150</name>
</gene>
<evidence type="ECO:0000313" key="3">
    <source>
        <dbReference type="Proteomes" id="UP000806285"/>
    </source>
</evidence>
<name>A0ABR9S7J3_9BURK</name>
<reference evidence="2 3" key="1">
    <citation type="submission" date="2020-10" db="EMBL/GenBank/DDBJ databases">
        <title>Ramlibacter sp. HM2 16S ribosomal RNA gene Genome sequencing and assembly.</title>
        <authorList>
            <person name="Kang M."/>
        </authorList>
    </citation>
    <scope>NUCLEOTIDE SEQUENCE [LARGE SCALE GENOMIC DNA]</scope>
    <source>
        <strain evidence="2 3">HM2</strain>
    </source>
</reference>
<dbReference type="InterPro" id="IPR050229">
    <property type="entry name" value="GlpE_sulfurtransferase"/>
</dbReference>
<proteinExistence type="predicted"/>
<dbReference type="InterPro" id="IPR001763">
    <property type="entry name" value="Rhodanese-like_dom"/>
</dbReference>
<dbReference type="PANTHER" id="PTHR43031:SF18">
    <property type="entry name" value="RHODANESE-RELATED SULFURTRANSFERASES"/>
    <property type="match status" value="1"/>
</dbReference>
<dbReference type="CDD" id="cd00158">
    <property type="entry name" value="RHOD"/>
    <property type="match status" value="1"/>
</dbReference>
<dbReference type="Pfam" id="PF00581">
    <property type="entry name" value="Rhodanese"/>
    <property type="match status" value="1"/>
</dbReference>
<dbReference type="RefSeq" id="WP_193678392.1">
    <property type="nucleotide sequence ID" value="NZ_JADDIV010000005.1"/>
</dbReference>
<evidence type="ECO:0000259" key="1">
    <source>
        <dbReference type="PROSITE" id="PS50206"/>
    </source>
</evidence>
<dbReference type="SMART" id="SM00450">
    <property type="entry name" value="RHOD"/>
    <property type="match status" value="1"/>
</dbReference>
<dbReference type="Gene3D" id="3.40.250.10">
    <property type="entry name" value="Rhodanese-like domain"/>
    <property type="match status" value="1"/>
</dbReference>
<dbReference type="PROSITE" id="PS50206">
    <property type="entry name" value="RHODANESE_3"/>
    <property type="match status" value="1"/>
</dbReference>
<keyword evidence="3" id="KW-1185">Reference proteome</keyword>
<dbReference type="EMBL" id="JADDIV010000005">
    <property type="protein sequence ID" value="MBE7369492.1"/>
    <property type="molecule type" value="Genomic_DNA"/>
</dbReference>
<dbReference type="InterPro" id="IPR036873">
    <property type="entry name" value="Rhodanese-like_dom_sf"/>
</dbReference>
<dbReference type="Proteomes" id="UP000806285">
    <property type="component" value="Unassembled WGS sequence"/>
</dbReference>
<accession>A0ABR9S7J3</accession>
<protein>
    <submittedName>
        <fullName evidence="2">Rhodanese-like domain-containing protein</fullName>
    </submittedName>
</protein>
<dbReference type="PANTHER" id="PTHR43031">
    <property type="entry name" value="FAD-DEPENDENT OXIDOREDUCTASE"/>
    <property type="match status" value="1"/>
</dbReference>
<feature type="domain" description="Rhodanese" evidence="1">
    <location>
        <begin position="44"/>
        <end position="134"/>
    </location>
</feature>
<sequence length="135" mass="14232">MPFVVQNWALLLIAFVSGAMLLWPGIAKSARSGISPEGAVQLINREKAVVVDVSEAEEFAAGHVTGARNAPVGELEQKLPQLVKNKALPVILVCPNGARANRALGVAKNLGYEKAVVLGGGLRAWKEANLPVEKS</sequence>
<organism evidence="2 3">
    <name type="scientific">Ramlibacter pallidus</name>
    <dbReference type="NCBI Taxonomy" id="2780087"/>
    <lineage>
        <taxon>Bacteria</taxon>
        <taxon>Pseudomonadati</taxon>
        <taxon>Pseudomonadota</taxon>
        <taxon>Betaproteobacteria</taxon>
        <taxon>Burkholderiales</taxon>
        <taxon>Comamonadaceae</taxon>
        <taxon>Ramlibacter</taxon>
    </lineage>
</organism>
<evidence type="ECO:0000313" key="2">
    <source>
        <dbReference type="EMBL" id="MBE7369492.1"/>
    </source>
</evidence>